<protein>
    <submittedName>
        <fullName evidence="1">Uncharacterized protein</fullName>
    </submittedName>
</protein>
<gene>
    <name evidence="1" type="ORF">JZO70_13160</name>
</gene>
<sequence length="82" mass="9278">MTQTRSGTKKEYQIDGSKRQYLGKAPSFRDHGKLLDGAVVFLNIKFFNEEKKAESFCFDVGSIDGVVLVPKLLQLMPKCEIH</sequence>
<name>A0ABS3LBW2_9ENTE</name>
<evidence type="ECO:0000313" key="2">
    <source>
        <dbReference type="Proteomes" id="UP000664601"/>
    </source>
</evidence>
<dbReference type="EMBL" id="JAFREM010000019">
    <property type="protein sequence ID" value="MBO1307119.1"/>
    <property type="molecule type" value="Genomic_DNA"/>
</dbReference>
<evidence type="ECO:0000313" key="1">
    <source>
        <dbReference type="EMBL" id="MBO1307119.1"/>
    </source>
</evidence>
<dbReference type="Proteomes" id="UP000664601">
    <property type="component" value="Unassembled WGS sequence"/>
</dbReference>
<keyword evidence="2" id="KW-1185">Reference proteome</keyword>
<comment type="caution">
    <text evidence="1">The sequence shown here is derived from an EMBL/GenBank/DDBJ whole genome shotgun (WGS) entry which is preliminary data.</text>
</comment>
<proteinExistence type="predicted"/>
<accession>A0ABS3LBW2</accession>
<reference evidence="1 2" key="1">
    <citation type="submission" date="2021-03" db="EMBL/GenBank/DDBJ databases">
        <title>Enterococcal diversity collection.</title>
        <authorList>
            <person name="Gilmore M.S."/>
            <person name="Schwartzman J."/>
            <person name="Van Tyne D."/>
            <person name="Martin M."/>
            <person name="Earl A.M."/>
            <person name="Manson A.L."/>
            <person name="Straub T."/>
            <person name="Salamzade R."/>
            <person name="Saavedra J."/>
            <person name="Lebreton F."/>
            <person name="Prichula J."/>
            <person name="Schaufler K."/>
            <person name="Gaca A."/>
            <person name="Sgardioli B."/>
            <person name="Wagenaar J."/>
            <person name="Strong T."/>
        </authorList>
    </citation>
    <scope>NUCLEOTIDE SEQUENCE [LARGE SCALE GENOMIC DNA]</scope>
    <source>
        <strain evidence="1 2">669A</strain>
    </source>
</reference>
<dbReference type="RefSeq" id="WP_207674048.1">
    <property type="nucleotide sequence ID" value="NZ_JAFREM010000019.1"/>
</dbReference>
<organism evidence="1 2">
    <name type="scientific">Candidatus Enterococcus moelleringii</name>
    <dbReference type="NCBI Taxonomy" id="2815325"/>
    <lineage>
        <taxon>Bacteria</taxon>
        <taxon>Bacillati</taxon>
        <taxon>Bacillota</taxon>
        <taxon>Bacilli</taxon>
        <taxon>Lactobacillales</taxon>
        <taxon>Enterococcaceae</taxon>
        <taxon>Enterococcus</taxon>
    </lineage>
</organism>